<dbReference type="PROSITE" id="PS50234">
    <property type="entry name" value="VWFA"/>
    <property type="match status" value="1"/>
</dbReference>
<dbReference type="InterPro" id="IPR036465">
    <property type="entry name" value="vWFA_dom_sf"/>
</dbReference>
<dbReference type="EMBL" id="JAUSQL010000001">
    <property type="protein sequence ID" value="MDP9831547.1"/>
    <property type="molecule type" value="Genomic_DNA"/>
</dbReference>
<reference evidence="3 4" key="1">
    <citation type="submission" date="2023-07" db="EMBL/GenBank/DDBJ databases">
        <title>Sequencing the genomes of 1000 actinobacteria strains.</title>
        <authorList>
            <person name="Klenk H.-P."/>
        </authorList>
    </citation>
    <scope>NUCLEOTIDE SEQUENCE [LARGE SCALE GENOMIC DNA]</scope>
    <source>
        <strain evidence="3 4">DSM 19515</strain>
    </source>
</reference>
<protein>
    <submittedName>
        <fullName evidence="3">Ca-activated chloride channel family protein</fullName>
    </submittedName>
</protein>
<organism evidence="3 4">
    <name type="scientific">Trueperella abortisuis</name>
    <dbReference type="NCBI Taxonomy" id="445930"/>
    <lineage>
        <taxon>Bacteria</taxon>
        <taxon>Bacillati</taxon>
        <taxon>Actinomycetota</taxon>
        <taxon>Actinomycetes</taxon>
        <taxon>Actinomycetales</taxon>
        <taxon>Actinomycetaceae</taxon>
        <taxon>Trueperella</taxon>
    </lineage>
</organism>
<dbReference type="RefSeq" id="WP_296929889.1">
    <property type="nucleotide sequence ID" value="NZ_CP133407.1"/>
</dbReference>
<comment type="caution">
    <text evidence="3">The sequence shown here is derived from an EMBL/GenBank/DDBJ whole genome shotgun (WGS) entry which is preliminary data.</text>
</comment>
<accession>A0ABT9PFR2</accession>
<dbReference type="Proteomes" id="UP001230145">
    <property type="component" value="Unassembled WGS sequence"/>
</dbReference>
<dbReference type="SUPFAM" id="SSF53300">
    <property type="entry name" value="vWA-like"/>
    <property type="match status" value="1"/>
</dbReference>
<evidence type="ECO:0000259" key="2">
    <source>
        <dbReference type="PROSITE" id="PS50234"/>
    </source>
</evidence>
<keyword evidence="1" id="KW-0812">Transmembrane</keyword>
<keyword evidence="1" id="KW-0472">Membrane</keyword>
<feature type="transmembrane region" description="Helical" evidence="1">
    <location>
        <begin position="6"/>
        <end position="29"/>
    </location>
</feature>
<keyword evidence="4" id="KW-1185">Reference proteome</keyword>
<dbReference type="Gene3D" id="3.40.50.410">
    <property type="entry name" value="von Willebrand factor, type A domain"/>
    <property type="match status" value="1"/>
</dbReference>
<proteinExistence type="predicted"/>
<name>A0ABT9PFR2_9ACTO</name>
<sequence>MNVQFLIPPVPLAVVAGVGLVIVVGAIVTARERWLAWLRRAGMLAMAVAMGVTPAVSVQTRTLTSNLAVLFVVDATGSMAAQDYGDGRRLDGVKADAAALLNALPEAHVGIVEYSSQATEQLPLTTDKQAARTWFDVYDREMTDFSAGSSINRPVEEVRAVLERMQGERYVPVVIVMTDGEATDAMTSRRDEAPDYSAWAPLVEGGFVLGYGTEAGAPMLRRDAAGETGELITAPTGEVAISKANPEALRTIAGQIGVPYVHRNGPGGIEELARELTANASLGEGVEENVYSPIIWPFAVVLALLGAWELFDLMPRVRAVATMSTRRATLDTGGGRR</sequence>
<evidence type="ECO:0000313" key="3">
    <source>
        <dbReference type="EMBL" id="MDP9831547.1"/>
    </source>
</evidence>
<feature type="transmembrane region" description="Helical" evidence="1">
    <location>
        <begin position="41"/>
        <end position="58"/>
    </location>
</feature>
<gene>
    <name evidence="3" type="ORF">J2S45_000226</name>
</gene>
<evidence type="ECO:0000313" key="4">
    <source>
        <dbReference type="Proteomes" id="UP001230145"/>
    </source>
</evidence>
<keyword evidence="1" id="KW-1133">Transmembrane helix</keyword>
<dbReference type="Pfam" id="PF13519">
    <property type="entry name" value="VWA_2"/>
    <property type="match status" value="1"/>
</dbReference>
<dbReference type="PRINTS" id="PR00453">
    <property type="entry name" value="VWFADOMAIN"/>
</dbReference>
<dbReference type="InterPro" id="IPR002035">
    <property type="entry name" value="VWF_A"/>
</dbReference>
<dbReference type="SMART" id="SM00327">
    <property type="entry name" value="VWA"/>
    <property type="match status" value="1"/>
</dbReference>
<feature type="domain" description="VWFA" evidence="2">
    <location>
        <begin position="68"/>
        <end position="256"/>
    </location>
</feature>
<evidence type="ECO:0000256" key="1">
    <source>
        <dbReference type="SAM" id="Phobius"/>
    </source>
</evidence>
<dbReference type="CDD" id="cd00198">
    <property type="entry name" value="vWFA"/>
    <property type="match status" value="1"/>
</dbReference>